<name>A0ABT8CA91_9BACT</name>
<evidence type="ECO:0000313" key="7">
    <source>
        <dbReference type="EMBL" id="MDN3688591.1"/>
    </source>
</evidence>
<evidence type="ECO:0000256" key="1">
    <source>
        <dbReference type="ARBA" id="ARBA00001966"/>
    </source>
</evidence>
<dbReference type="EMBL" id="JAUFQS010000010">
    <property type="protein sequence ID" value="MDN3688591.1"/>
    <property type="molecule type" value="Genomic_DNA"/>
</dbReference>
<dbReference type="InterPro" id="IPR012840">
    <property type="entry name" value="NrdG2"/>
</dbReference>
<organism evidence="7 8">
    <name type="scientific">Cyclobacterium jeungdonense</name>
    <dbReference type="NCBI Taxonomy" id="708087"/>
    <lineage>
        <taxon>Bacteria</taxon>
        <taxon>Pseudomonadati</taxon>
        <taxon>Bacteroidota</taxon>
        <taxon>Cytophagia</taxon>
        <taxon>Cytophagales</taxon>
        <taxon>Cyclobacteriaceae</taxon>
        <taxon>Cyclobacterium</taxon>
    </lineage>
</organism>
<evidence type="ECO:0000259" key="6">
    <source>
        <dbReference type="PROSITE" id="PS51918"/>
    </source>
</evidence>
<feature type="domain" description="Radical SAM core" evidence="6">
    <location>
        <begin position="29"/>
        <end position="239"/>
    </location>
</feature>
<keyword evidence="5" id="KW-0411">Iron-sulfur</keyword>
<dbReference type="InterPro" id="IPR058240">
    <property type="entry name" value="rSAM_sf"/>
</dbReference>
<accession>A0ABT8CA91</accession>
<dbReference type="SFLD" id="SFLDS00029">
    <property type="entry name" value="Radical_SAM"/>
    <property type="match status" value="1"/>
</dbReference>
<dbReference type="Proteomes" id="UP001236663">
    <property type="component" value="Unassembled WGS sequence"/>
</dbReference>
<evidence type="ECO:0000256" key="4">
    <source>
        <dbReference type="ARBA" id="ARBA00023004"/>
    </source>
</evidence>
<evidence type="ECO:0000313" key="8">
    <source>
        <dbReference type="Proteomes" id="UP001236663"/>
    </source>
</evidence>
<proteinExistence type="predicted"/>
<dbReference type="Gene3D" id="3.20.20.70">
    <property type="entry name" value="Aldolase class I"/>
    <property type="match status" value="1"/>
</dbReference>
<dbReference type="SFLD" id="SFLDG01094">
    <property type="entry name" value="Uncharacterised_Radical_SAM_Su"/>
    <property type="match status" value="1"/>
</dbReference>
<dbReference type="SUPFAM" id="SSF102114">
    <property type="entry name" value="Radical SAM enzymes"/>
    <property type="match status" value="1"/>
</dbReference>
<keyword evidence="4" id="KW-0408">Iron</keyword>
<reference evidence="8" key="1">
    <citation type="journal article" date="2019" name="Int. J. Syst. Evol. Microbiol.">
        <title>The Global Catalogue of Microorganisms (GCM) 10K type strain sequencing project: providing services to taxonomists for standard genome sequencing and annotation.</title>
        <authorList>
            <consortium name="The Broad Institute Genomics Platform"/>
            <consortium name="The Broad Institute Genome Sequencing Center for Infectious Disease"/>
            <person name="Wu L."/>
            <person name="Ma J."/>
        </authorList>
    </citation>
    <scope>NUCLEOTIDE SEQUENCE [LARGE SCALE GENOMIC DNA]</scope>
    <source>
        <strain evidence="8">CECT 7706</strain>
    </source>
</reference>
<protein>
    <submittedName>
        <fullName evidence="7">Anaerobic ribonucleoside-triphosphate reductase activating protein</fullName>
    </submittedName>
</protein>
<evidence type="ECO:0000256" key="5">
    <source>
        <dbReference type="ARBA" id="ARBA00023014"/>
    </source>
</evidence>
<sequence length="239" mass="27364">MNTNKDSILTKSRNTIRPIYNISPFTLLDFPDFAACILWFAGCNMRCGYCYNPEIVEGKGRVSYEEALSFLDKRKNLLDGVVLSGGECTLHQGLPWLASQIKRKGMKVKIDTNGSRPSVLENLIAERLVDYLALDFKSLPENFQSVTKSKFFAAFEESLELLVYSKVPFEVRTTIHSHLFTPKDITEMVKFLEASGYQGNYYLQHFVGNTRTLEELPPSELRKIERDYSVPGIKVIWRK</sequence>
<dbReference type="CDD" id="cd01335">
    <property type="entry name" value="Radical_SAM"/>
    <property type="match status" value="1"/>
</dbReference>
<dbReference type="InterPro" id="IPR013785">
    <property type="entry name" value="Aldolase_TIM"/>
</dbReference>
<keyword evidence="3" id="KW-0479">Metal-binding</keyword>
<dbReference type="InterPro" id="IPR007197">
    <property type="entry name" value="rSAM"/>
</dbReference>
<evidence type="ECO:0000256" key="2">
    <source>
        <dbReference type="ARBA" id="ARBA00022691"/>
    </source>
</evidence>
<dbReference type="PANTHER" id="PTHR11228">
    <property type="entry name" value="RADICAL SAM DOMAIN PROTEIN"/>
    <property type="match status" value="1"/>
</dbReference>
<comment type="caution">
    <text evidence="7">The sequence shown here is derived from an EMBL/GenBank/DDBJ whole genome shotgun (WGS) entry which is preliminary data.</text>
</comment>
<dbReference type="PANTHER" id="PTHR11228:SF27">
    <property type="entry name" value="GLYCYL-RADICAL ENZYME ACTIVATING ENZYME MJ1227-RELATED"/>
    <property type="match status" value="1"/>
</dbReference>
<dbReference type="SFLD" id="SFLDG01067">
    <property type="entry name" value="SPASM/twitch_domain_containing"/>
    <property type="match status" value="1"/>
</dbReference>
<keyword evidence="8" id="KW-1185">Reference proteome</keyword>
<dbReference type="Pfam" id="PF04055">
    <property type="entry name" value="Radical_SAM"/>
    <property type="match status" value="1"/>
</dbReference>
<keyword evidence="2" id="KW-0949">S-adenosyl-L-methionine</keyword>
<dbReference type="InterPro" id="IPR050377">
    <property type="entry name" value="Radical_SAM_PqqE_MftC-like"/>
</dbReference>
<dbReference type="RefSeq" id="WP_163386727.1">
    <property type="nucleotide sequence ID" value="NZ_JAUFQS010000010.1"/>
</dbReference>
<comment type="cofactor">
    <cofactor evidence="1">
        <name>[4Fe-4S] cluster</name>
        <dbReference type="ChEBI" id="CHEBI:49883"/>
    </cofactor>
</comment>
<gene>
    <name evidence="7" type="ORF">QWZ15_12180</name>
</gene>
<evidence type="ECO:0000256" key="3">
    <source>
        <dbReference type="ARBA" id="ARBA00022723"/>
    </source>
</evidence>
<dbReference type="NCBIfam" id="TIGR02495">
    <property type="entry name" value="NrdG2"/>
    <property type="match status" value="1"/>
</dbReference>
<dbReference type="PROSITE" id="PS51918">
    <property type="entry name" value="RADICAL_SAM"/>
    <property type="match status" value="1"/>
</dbReference>